<accession>A0A2P6TTZ8</accession>
<dbReference type="AlphaFoldDB" id="A0A2P6TTZ8"/>
<dbReference type="PANTHER" id="PTHR15628">
    <property type="entry name" value="RWD DOMAIN-CONTAINING PROTEIN 3"/>
    <property type="match status" value="1"/>
</dbReference>
<organism evidence="4 5">
    <name type="scientific">Chlorella sorokiniana</name>
    <name type="common">Freshwater green alga</name>
    <dbReference type="NCBI Taxonomy" id="3076"/>
    <lineage>
        <taxon>Eukaryota</taxon>
        <taxon>Viridiplantae</taxon>
        <taxon>Chlorophyta</taxon>
        <taxon>core chlorophytes</taxon>
        <taxon>Trebouxiophyceae</taxon>
        <taxon>Chlorellales</taxon>
        <taxon>Chlorellaceae</taxon>
        <taxon>Chlorella clade</taxon>
        <taxon>Chlorella</taxon>
    </lineage>
</organism>
<gene>
    <name evidence="4" type="ORF">C2E21_3360</name>
</gene>
<proteinExistence type="predicted"/>
<feature type="region of interest" description="Disordered" evidence="3">
    <location>
        <begin position="280"/>
        <end position="312"/>
    </location>
</feature>
<dbReference type="EMBL" id="LHPG02000006">
    <property type="protein sequence ID" value="PRW57548.1"/>
    <property type="molecule type" value="Genomic_DNA"/>
</dbReference>
<evidence type="ECO:0000256" key="1">
    <source>
        <dbReference type="ARBA" id="ARBA00004496"/>
    </source>
</evidence>
<dbReference type="PRINTS" id="PR01217">
    <property type="entry name" value="PRICHEXTENSN"/>
</dbReference>
<evidence type="ECO:0000256" key="2">
    <source>
        <dbReference type="ARBA" id="ARBA00022490"/>
    </source>
</evidence>
<protein>
    <submittedName>
        <fullName evidence="4">Protein CBG24242</fullName>
    </submittedName>
</protein>
<dbReference type="OrthoDB" id="513944at2759"/>
<feature type="region of interest" description="Disordered" evidence="3">
    <location>
        <begin position="678"/>
        <end position="705"/>
    </location>
</feature>
<feature type="region of interest" description="Disordered" evidence="3">
    <location>
        <begin position="147"/>
        <end position="183"/>
    </location>
</feature>
<dbReference type="PANTHER" id="PTHR15628:SF1">
    <property type="entry name" value="RWD DOMAIN-CONTAINING PROTEIN 3"/>
    <property type="match status" value="1"/>
</dbReference>
<feature type="compositionally biased region" description="Pro residues" evidence="3">
    <location>
        <begin position="736"/>
        <end position="884"/>
    </location>
</feature>
<evidence type="ECO:0000256" key="3">
    <source>
        <dbReference type="SAM" id="MobiDB-lite"/>
    </source>
</evidence>
<evidence type="ECO:0000313" key="5">
    <source>
        <dbReference type="Proteomes" id="UP000239899"/>
    </source>
</evidence>
<evidence type="ECO:0000313" key="4">
    <source>
        <dbReference type="EMBL" id="PRW57548.1"/>
    </source>
</evidence>
<feature type="compositionally biased region" description="Basic and acidic residues" evidence="3">
    <location>
        <begin position="692"/>
        <end position="704"/>
    </location>
</feature>
<dbReference type="GO" id="GO:1902073">
    <property type="term" value="P:positive regulation of hypoxia-inducible factor-1alpha signaling pathway"/>
    <property type="evidence" value="ECO:0007669"/>
    <property type="project" value="InterPro"/>
</dbReference>
<feature type="region of interest" description="Disordered" evidence="3">
    <location>
        <begin position="729"/>
        <end position="889"/>
    </location>
</feature>
<comment type="subcellular location">
    <subcellularLocation>
        <location evidence="1">Cytoplasm</location>
    </subcellularLocation>
</comment>
<reference evidence="4 5" key="1">
    <citation type="journal article" date="2018" name="Plant J.">
        <title>Genome sequences of Chlorella sorokiniana UTEX 1602 and Micractinium conductrix SAG 241.80: implications to maltose excretion by a green alga.</title>
        <authorList>
            <person name="Arriola M.B."/>
            <person name="Velmurugan N."/>
            <person name="Zhang Y."/>
            <person name="Plunkett M.H."/>
            <person name="Hondzo H."/>
            <person name="Barney B.M."/>
        </authorList>
    </citation>
    <scope>NUCLEOTIDE SEQUENCE [LARGE SCALE GENOMIC DNA]</scope>
    <source>
        <strain evidence="5">UTEX 1602</strain>
    </source>
</reference>
<keyword evidence="5" id="KW-1185">Reference proteome</keyword>
<feature type="compositionally biased region" description="Low complexity" evidence="3">
    <location>
        <begin position="286"/>
        <end position="295"/>
    </location>
</feature>
<sequence>MEHLQRRFDELLSTLAILGPDQCTVDALHPPELFAALLQGQFDCSNCTHLADQQTQPTLLLHPPGAPPARLHLHLPPAYPGAAALAVVAVTCDALGRQWEQQALQQLKELAAEEECVYQLAEALVALLQQAGAAGPQLGVLHQHEHLQPGAAQQQDQEAQQQQPQQAQARQQQAQQAQQQQSSRSEAHQLALLKLDHMHNRASYSRLIRRWAGELGLAGRLLFCGSSPIILIVLCGPDDGLKEFLLRMRTRNVDVDSKGRPCRERMMTVLAIADCGAKSPVQDNNSSSSSSSAAACMGDPPPGTDHPAGAAQAACDDSSGACTADLGGAVAWPGRQLQQVPTSCCTGSPGWWASKETGQVLWRGKDGLIPDADSPKAPSTGGFQLGSVFYTNQQMMDSVLGYGDVGNSVLDLGKQLAAAILNVQWYTRSKCALPSGSDLDIKKPAFSSIADAIEKGNGLLAQRRVPGGLCDCCTNGQSCAGTVCAGADGCDITKNLLATDDTYTNVLTFLQAWNAYKTCGDPDDCNGDGAANGRSCRDRGPGMWVATGANELDYKTNGGTFDDRWCDPRTSTDTGDLVVLAQLKTKTAASSKLTGNNDKLSLVTGNFPVLTDDAIKLYGASCACCALCLAQNMNLGCTGKGGGSSGGTQPMRCKSWSLRERDDQGEYVCRLWSTDDVGNNGGQITLEPGNRVPDKPDNWPEKYHYTSGNSLLQNAGCCEGCYYPSKDDPNSCPAKRPSPPPPSPKPPSPKPPSPKPPSPKPPSPPPPPPKKLPPPPRPPLKPLLASPPPPPRPKPPSPPPPPPKKLPPPPRPPLKPLIASPPPPPRPKPPSPKPRPPPPKPKPPPPRPKPPPPRPRPPSPKTKPPPPRPPLKPLIASPPPPPPSSASIAGDPHYIGFDYTGGPWKLFAGEPGKVYNLFSDGTGERLDSLFGAGGPRASATFIRAIYFTRGAPVQVTAALNKIGKNWLLQVTAGGRKVGPYQSVKLDNNVLVEVPLVKNGAPAGVVITTPYLRIRAVQRAPYKPEYLADPLYGEWLDVYLTILQPLVPTVEGLLGSTYKPPPTVAAANAAAQQWKSQPPTATFLFEQLA</sequence>
<dbReference type="InterPro" id="IPR038840">
    <property type="entry name" value="RWDD3"/>
</dbReference>
<dbReference type="Proteomes" id="UP000239899">
    <property type="component" value="Unassembled WGS sequence"/>
</dbReference>
<keyword evidence="2" id="KW-0963">Cytoplasm</keyword>
<comment type="caution">
    <text evidence="4">The sequence shown here is derived from an EMBL/GenBank/DDBJ whole genome shotgun (WGS) entry which is preliminary data.</text>
</comment>
<name>A0A2P6TTZ8_CHLSO</name>
<dbReference type="GO" id="GO:0005737">
    <property type="term" value="C:cytoplasm"/>
    <property type="evidence" value="ECO:0007669"/>
    <property type="project" value="UniProtKB-SubCell"/>
</dbReference>
<dbReference type="CDD" id="cd24164">
    <property type="entry name" value="RWDD3_C"/>
    <property type="match status" value="1"/>
</dbReference>
<dbReference type="GO" id="GO:0033235">
    <property type="term" value="P:positive regulation of protein sumoylation"/>
    <property type="evidence" value="ECO:0007669"/>
    <property type="project" value="InterPro"/>
</dbReference>
<feature type="compositionally biased region" description="Low complexity" evidence="3">
    <location>
        <begin position="151"/>
        <end position="181"/>
    </location>
</feature>